<accession>A0ABX8B7C3</accession>
<dbReference type="PROSITE" id="PS51257">
    <property type="entry name" value="PROKAR_LIPOPROTEIN"/>
    <property type="match status" value="1"/>
</dbReference>
<keyword evidence="2" id="KW-1185">Reference proteome</keyword>
<organism evidence="1 2">
    <name type="scientific">Chloracidobacterium validum</name>
    <dbReference type="NCBI Taxonomy" id="2821543"/>
    <lineage>
        <taxon>Bacteria</taxon>
        <taxon>Pseudomonadati</taxon>
        <taxon>Acidobacteriota</taxon>
        <taxon>Terriglobia</taxon>
        <taxon>Terriglobales</taxon>
        <taxon>Acidobacteriaceae</taxon>
        <taxon>Chloracidobacterium</taxon>
    </lineage>
</organism>
<protein>
    <recommendedName>
        <fullName evidence="3">DUF4292 domain-containing protein</fullName>
    </recommendedName>
</protein>
<evidence type="ECO:0000313" key="1">
    <source>
        <dbReference type="EMBL" id="QUW01956.1"/>
    </source>
</evidence>
<dbReference type="Proteomes" id="UP000676506">
    <property type="component" value="Chromosome 1"/>
</dbReference>
<reference evidence="1 2" key="1">
    <citation type="submission" date="2021-03" db="EMBL/GenBank/DDBJ databases">
        <title>Genomic and phenotypic characterization of Chloracidobacterium isolates provides evidence for multiple species.</title>
        <authorList>
            <person name="Saini M.K."/>
            <person name="Costas A.M.G."/>
            <person name="Tank M."/>
            <person name="Bryant D.A."/>
        </authorList>
    </citation>
    <scope>NUCLEOTIDE SEQUENCE [LARGE SCALE GENOMIC DNA]</scope>
    <source>
        <strain evidence="1 2">BV2-C</strain>
    </source>
</reference>
<dbReference type="RefSeq" id="WP_211427848.1">
    <property type="nucleotide sequence ID" value="NZ_CP072648.1"/>
</dbReference>
<sequence length="320" mass="35989">MAWWQRIIWLCAGLTLTTGCITSRVTLPRLLPLEPSVAAADLAGRIAYLQQARVIRAAVQLQFTDYRDSGRGIGKAYPSASGALVLRRPESIRLQVQASLLGPLADMTSDGERFTVAVFYPTDRQSFIRGSNHKTYRLAMSNPERQSETSQQDISVFASLRPQHLSTPLLPPPVPPETPEVSWSVFETRRDEMDSNGSRPGWVTRTYYLLYVAQRNEAGVWRPRFAYWFDRTRTGTPLTRLEVFEDNGTLSTVSEFGGYAGPDGAMRLLPEWVRILRPAEGYALRVAFQSPEVNPELLPDDVFVLMNDRNLKVVDLDAQP</sequence>
<name>A0ABX8B7C3_9BACT</name>
<evidence type="ECO:0000313" key="2">
    <source>
        <dbReference type="Proteomes" id="UP000676506"/>
    </source>
</evidence>
<gene>
    <name evidence="1" type="ORF">J8C06_06130</name>
</gene>
<evidence type="ECO:0008006" key="3">
    <source>
        <dbReference type="Google" id="ProtNLM"/>
    </source>
</evidence>
<proteinExistence type="predicted"/>
<dbReference type="EMBL" id="CP072648">
    <property type="protein sequence ID" value="QUW01956.1"/>
    <property type="molecule type" value="Genomic_DNA"/>
</dbReference>